<evidence type="ECO:0000256" key="4">
    <source>
        <dbReference type="ARBA" id="ARBA00022691"/>
    </source>
</evidence>
<dbReference type="GO" id="GO:0016279">
    <property type="term" value="F:protein-lysine N-methyltransferase activity"/>
    <property type="evidence" value="ECO:0007669"/>
    <property type="project" value="TreeGrafter"/>
</dbReference>
<evidence type="ECO:0000259" key="5">
    <source>
        <dbReference type="Pfam" id="PF13847"/>
    </source>
</evidence>
<proteinExistence type="inferred from homology"/>
<dbReference type="Pfam" id="PF13847">
    <property type="entry name" value="Methyltransf_31"/>
    <property type="match status" value="1"/>
</dbReference>
<dbReference type="PANTHER" id="PTHR12843:SF5">
    <property type="entry name" value="EEF1A LYSINE METHYLTRANSFERASE 2"/>
    <property type="match status" value="1"/>
</dbReference>
<dbReference type="CDD" id="cd02440">
    <property type="entry name" value="AdoMet_MTases"/>
    <property type="match status" value="1"/>
</dbReference>
<evidence type="ECO:0000256" key="2">
    <source>
        <dbReference type="ARBA" id="ARBA00022603"/>
    </source>
</evidence>
<evidence type="ECO:0000313" key="6">
    <source>
        <dbReference type="EMBL" id="RKO86182.1"/>
    </source>
</evidence>
<keyword evidence="2" id="KW-0489">Methyltransferase</keyword>
<evidence type="ECO:0000313" key="7">
    <source>
        <dbReference type="Proteomes" id="UP000269721"/>
    </source>
</evidence>
<evidence type="ECO:0000256" key="3">
    <source>
        <dbReference type="ARBA" id="ARBA00022679"/>
    </source>
</evidence>
<keyword evidence="7" id="KW-1185">Reference proteome</keyword>
<dbReference type="GO" id="GO:0005737">
    <property type="term" value="C:cytoplasm"/>
    <property type="evidence" value="ECO:0007669"/>
    <property type="project" value="TreeGrafter"/>
</dbReference>
<dbReference type="GO" id="GO:0032259">
    <property type="term" value="P:methylation"/>
    <property type="evidence" value="ECO:0007669"/>
    <property type="project" value="UniProtKB-KW"/>
</dbReference>
<reference evidence="7" key="1">
    <citation type="journal article" date="2018" name="Nat. Microbiol.">
        <title>Leveraging single-cell genomics to expand the fungal tree of life.</title>
        <authorList>
            <person name="Ahrendt S.R."/>
            <person name="Quandt C.A."/>
            <person name="Ciobanu D."/>
            <person name="Clum A."/>
            <person name="Salamov A."/>
            <person name="Andreopoulos B."/>
            <person name="Cheng J.F."/>
            <person name="Woyke T."/>
            <person name="Pelin A."/>
            <person name="Henrissat B."/>
            <person name="Reynolds N.K."/>
            <person name="Benny G.L."/>
            <person name="Smith M.E."/>
            <person name="James T.Y."/>
            <person name="Grigoriev I.V."/>
        </authorList>
    </citation>
    <scope>NUCLEOTIDE SEQUENCE [LARGE SCALE GENOMIC DNA]</scope>
</reference>
<feature type="domain" description="Methyltransferase" evidence="5">
    <location>
        <begin position="35"/>
        <end position="123"/>
    </location>
</feature>
<dbReference type="EMBL" id="KZ998407">
    <property type="protein sequence ID" value="RKO86182.1"/>
    <property type="molecule type" value="Genomic_DNA"/>
</dbReference>
<dbReference type="SUPFAM" id="SSF53335">
    <property type="entry name" value="S-adenosyl-L-methionine-dependent methyltransferases"/>
    <property type="match status" value="1"/>
</dbReference>
<protein>
    <recommendedName>
        <fullName evidence="5">Methyltransferase domain-containing protein</fullName>
    </recommendedName>
</protein>
<accession>A0A4P9W337</accession>
<dbReference type="InterPro" id="IPR025714">
    <property type="entry name" value="Methyltranfer_dom"/>
</dbReference>
<dbReference type="AlphaFoldDB" id="A0A4P9W337"/>
<keyword evidence="3" id="KW-0808">Transferase</keyword>
<dbReference type="Proteomes" id="UP000269721">
    <property type="component" value="Unassembled WGS sequence"/>
</dbReference>
<dbReference type="InterPro" id="IPR026635">
    <property type="entry name" value="Efm4/METTL10"/>
</dbReference>
<keyword evidence="1" id="KW-0963">Cytoplasm</keyword>
<organism evidence="6 7">
    <name type="scientific">Blyttiomyces helicus</name>
    <dbReference type="NCBI Taxonomy" id="388810"/>
    <lineage>
        <taxon>Eukaryota</taxon>
        <taxon>Fungi</taxon>
        <taxon>Fungi incertae sedis</taxon>
        <taxon>Chytridiomycota</taxon>
        <taxon>Chytridiomycota incertae sedis</taxon>
        <taxon>Chytridiomycetes</taxon>
        <taxon>Chytridiomycetes incertae sedis</taxon>
        <taxon>Blyttiomyces</taxon>
    </lineage>
</organism>
<dbReference type="Gene3D" id="3.40.50.150">
    <property type="entry name" value="Vaccinia Virus protein VP39"/>
    <property type="match status" value="1"/>
</dbReference>
<evidence type="ECO:0000256" key="1">
    <source>
        <dbReference type="ARBA" id="ARBA00022490"/>
    </source>
</evidence>
<dbReference type="OrthoDB" id="10069295at2759"/>
<sequence>REVENFEDHGDIGEIWFGEDSVEKMVDWVVDNMAEKDVKTIDLGCGNGHLLLELNSLGYTHLTGVDYSSPAIDLATKIADEQGKEGIRYMQLDLLDPAAVAAGEHVGAYDLALDKGTFDAISLAEKEGAASGEDGAHPADGCNWTEAEIIARFQEYFAFKGRVSYPTFSFGGVKGQTISTVAFVRL</sequence>
<dbReference type="InterPro" id="IPR029063">
    <property type="entry name" value="SAM-dependent_MTases_sf"/>
</dbReference>
<dbReference type="PANTHER" id="PTHR12843">
    <property type="entry name" value="PROTEIN-LYSINE N-METHYLTRANSFERASE METTL10"/>
    <property type="match status" value="1"/>
</dbReference>
<feature type="non-terminal residue" evidence="6">
    <location>
        <position position="1"/>
    </location>
</feature>
<dbReference type="HAMAP" id="MF_03188">
    <property type="entry name" value="Methyltr_EFM4"/>
    <property type="match status" value="1"/>
</dbReference>
<keyword evidence="4" id="KW-0949">S-adenosyl-L-methionine</keyword>
<gene>
    <name evidence="6" type="ORF">BDK51DRAFT_23195</name>
</gene>
<name>A0A4P9W337_9FUNG</name>